<reference evidence="5 6" key="1">
    <citation type="journal article" date="2001" name="FEMS Microbiol. Lett.">
        <title>Oceanobacillus iheyensis gen. nov., sp. nov., a deep-sea extremely halotolerant and alkaliphilic species isolated from a depth of 1050 m on the Iheya Ridge.</title>
        <authorList>
            <person name="Lu J."/>
            <person name="Nogi Y."/>
            <person name="Takami H."/>
        </authorList>
    </citation>
    <scope>NUCLEOTIDE SEQUENCE [LARGE SCALE GENOMIC DNA]</scope>
    <source>
        <strain evidence="6">DSM 14371 / CIP 107618 / JCM 11309 / KCTC 3954 / HTE831</strain>
    </source>
</reference>
<evidence type="ECO:0000313" key="6">
    <source>
        <dbReference type="Proteomes" id="UP000000822"/>
    </source>
</evidence>
<evidence type="ECO:0000256" key="4">
    <source>
        <dbReference type="SAM" id="SignalP"/>
    </source>
</evidence>
<dbReference type="STRING" id="221109.gene:10734567"/>
<dbReference type="HOGENOM" id="CLU_061540_1_0_9"/>
<gene>
    <name evidence="5" type="ordered locus">OB2316</name>
</gene>
<dbReference type="AlphaFoldDB" id="Q8EP03"/>
<dbReference type="eggNOG" id="COG0715">
    <property type="taxonomic scope" value="Bacteria"/>
</dbReference>
<comment type="subcellular location">
    <subcellularLocation>
        <location evidence="1">Periplasm</location>
    </subcellularLocation>
</comment>
<dbReference type="RefSeq" id="WP_011066709.1">
    <property type="nucleotide sequence ID" value="NC_004193.1"/>
</dbReference>
<keyword evidence="6" id="KW-1185">Reference proteome</keyword>
<evidence type="ECO:0000256" key="2">
    <source>
        <dbReference type="ARBA" id="ARBA00010742"/>
    </source>
</evidence>
<feature type="signal peptide" evidence="4">
    <location>
        <begin position="1"/>
        <end position="21"/>
    </location>
</feature>
<comment type="similarity">
    <text evidence="2">Belongs to the bacterial solute-binding protein SsuA/TauA family.</text>
</comment>
<dbReference type="PROSITE" id="PS51257">
    <property type="entry name" value="PROKAR_LIPOPROTEIN"/>
    <property type="match status" value="1"/>
</dbReference>
<dbReference type="GO" id="GO:0042597">
    <property type="term" value="C:periplasmic space"/>
    <property type="evidence" value="ECO:0007669"/>
    <property type="project" value="UniProtKB-SubCell"/>
</dbReference>
<dbReference type="PANTHER" id="PTHR30024:SF47">
    <property type="entry name" value="TAURINE-BINDING PERIPLASMIC PROTEIN"/>
    <property type="match status" value="1"/>
</dbReference>
<feature type="chain" id="PRO_5004308332" evidence="4">
    <location>
        <begin position="22"/>
        <end position="328"/>
    </location>
</feature>
<dbReference type="SUPFAM" id="SSF53850">
    <property type="entry name" value="Periplasmic binding protein-like II"/>
    <property type="match status" value="1"/>
</dbReference>
<proteinExistence type="inferred from homology"/>
<name>Q8EP03_OCEIH</name>
<dbReference type="PhylomeDB" id="Q8EP03"/>
<dbReference type="Gene3D" id="3.40.190.10">
    <property type="entry name" value="Periplasmic binding protein-like II"/>
    <property type="match status" value="2"/>
</dbReference>
<sequence>MRKTYFIISFVAVLILLSACNQESTTNIKLAEVTRSIFYAPQYVALEKGFFEEEGLEVDLQTTWGGDTTMTALLSDGADIALVGSETSMYVYAQDSRDYAINFAQLTQTDGTFLVAKEADDDFSWEDLKDSTFLGQRVGGMPQMVGEYVLKENGIDPHGDLKLEQNIDFANIAGAFASGDYDYVQLFEPTASIFEAEGQGHIVASFGEESGAVPYTVFMTKQSFIEKEDEAVEAFTRAIYKAQQWVDEQSAEEIAEVVAPYFEETDVEMLALSIDRYKAQGSFATDPILDEEEWNNLQGIMKEAGELPENVPYEDLVNTDFAERVMSE</sequence>
<dbReference type="KEGG" id="oih:OB2316"/>
<dbReference type="PANTHER" id="PTHR30024">
    <property type="entry name" value="ALIPHATIC SULFONATES-BINDING PROTEIN-RELATED"/>
    <property type="match status" value="1"/>
</dbReference>
<evidence type="ECO:0000313" key="5">
    <source>
        <dbReference type="EMBL" id="BAC14272.1"/>
    </source>
</evidence>
<accession>Q8EP03</accession>
<evidence type="ECO:0000256" key="3">
    <source>
        <dbReference type="ARBA" id="ARBA00022729"/>
    </source>
</evidence>
<dbReference type="EMBL" id="BA000028">
    <property type="protein sequence ID" value="BAC14272.1"/>
    <property type="molecule type" value="Genomic_DNA"/>
</dbReference>
<protein>
    <submittedName>
        <fullName evidence="5">ABC transporter substrate-binding protein</fullName>
    </submittedName>
</protein>
<evidence type="ECO:0000256" key="1">
    <source>
        <dbReference type="ARBA" id="ARBA00004418"/>
    </source>
</evidence>
<organism evidence="5 6">
    <name type="scientific">Oceanobacillus iheyensis (strain DSM 14371 / CIP 107618 / JCM 11309 / KCTC 3954 / HTE831)</name>
    <dbReference type="NCBI Taxonomy" id="221109"/>
    <lineage>
        <taxon>Bacteria</taxon>
        <taxon>Bacillati</taxon>
        <taxon>Bacillota</taxon>
        <taxon>Bacilli</taxon>
        <taxon>Bacillales</taxon>
        <taxon>Bacillaceae</taxon>
        <taxon>Oceanobacillus</taxon>
    </lineage>
</organism>
<reference evidence="5 6" key="2">
    <citation type="journal article" date="2002" name="Nucleic Acids Res.">
        <title>Genome sequence of Oceanobacillus iheyensis isolated from the Iheya Ridge and its unexpected adaptive capabilities to extreme environments.</title>
        <authorList>
            <person name="Takami H."/>
            <person name="Takaki Y."/>
            <person name="Uchiyama I."/>
        </authorList>
    </citation>
    <scope>NUCLEOTIDE SEQUENCE [LARGE SCALE GENOMIC DNA]</scope>
    <source>
        <strain evidence="6">DSM 14371 / CIP 107618 / JCM 11309 / KCTC 3954 / HTE831</strain>
    </source>
</reference>
<dbReference type="OrthoDB" id="9802202at2"/>
<dbReference type="Pfam" id="PF13379">
    <property type="entry name" value="NMT1_2"/>
    <property type="match status" value="1"/>
</dbReference>
<keyword evidence="3 4" id="KW-0732">Signal</keyword>
<dbReference type="Proteomes" id="UP000000822">
    <property type="component" value="Chromosome"/>
</dbReference>